<reference evidence="2" key="1">
    <citation type="submission" date="2020-10" db="EMBL/GenBank/DDBJ databases">
        <authorList>
            <person name="Gilroy R."/>
        </authorList>
    </citation>
    <scope>NUCLEOTIDE SEQUENCE</scope>
    <source>
        <strain evidence="2">ChiSjej3B21-11622</strain>
    </source>
</reference>
<evidence type="ECO:0000313" key="2">
    <source>
        <dbReference type="EMBL" id="HIQ95644.1"/>
    </source>
</evidence>
<dbReference type="AlphaFoldDB" id="A0A9D1D1E0"/>
<dbReference type="CDD" id="cd02440">
    <property type="entry name" value="AdoMet_MTases"/>
    <property type="match status" value="1"/>
</dbReference>
<dbReference type="InterPro" id="IPR029063">
    <property type="entry name" value="SAM-dependent_MTases_sf"/>
</dbReference>
<dbReference type="PANTHER" id="PTHR43861:SF1">
    <property type="entry name" value="TRANS-ACONITATE 2-METHYLTRANSFERASE"/>
    <property type="match status" value="1"/>
</dbReference>
<dbReference type="Gene3D" id="3.40.50.150">
    <property type="entry name" value="Vaccinia Virus protein VP39"/>
    <property type="match status" value="1"/>
</dbReference>
<name>A0A9D1D1E0_9FIRM</name>
<protein>
    <submittedName>
        <fullName evidence="2">Class I SAM-dependent methyltransferase</fullName>
    </submittedName>
</protein>
<organism evidence="2 3">
    <name type="scientific">Candidatus Limivivens merdigallinarum</name>
    <dbReference type="NCBI Taxonomy" id="2840859"/>
    <lineage>
        <taxon>Bacteria</taxon>
        <taxon>Bacillati</taxon>
        <taxon>Bacillota</taxon>
        <taxon>Clostridia</taxon>
        <taxon>Lachnospirales</taxon>
        <taxon>Lachnospiraceae</taxon>
        <taxon>Lachnospiraceae incertae sedis</taxon>
        <taxon>Candidatus Limivivens</taxon>
    </lineage>
</organism>
<dbReference type="InterPro" id="IPR013216">
    <property type="entry name" value="Methyltransf_11"/>
</dbReference>
<accession>A0A9D1D1E0</accession>
<keyword evidence="2" id="KW-0808">Transferase</keyword>
<sequence length="201" mass="23203">MDSIDYYERYGSAYFENTVNLSMEEQLKQFLLYLPENAEVLDLGCGSGRDGKYLEESGCYVTLMDGSRQMCRLAEIYTDQEVLCMTFTEMVFDEVFDGIWACASLLHVPGNEMDDILEKVINALKPGGILYMSFYYGESEGIRNHRFFHDYTEQTMTELLRRHPALEMLGMFTTSDIRGDHSGMRWLNVFARKEGGEEDDD</sequence>
<dbReference type="Proteomes" id="UP000886886">
    <property type="component" value="Unassembled WGS sequence"/>
</dbReference>
<reference evidence="2" key="2">
    <citation type="journal article" date="2021" name="PeerJ">
        <title>Extensive microbial diversity within the chicken gut microbiome revealed by metagenomics and culture.</title>
        <authorList>
            <person name="Gilroy R."/>
            <person name="Ravi A."/>
            <person name="Getino M."/>
            <person name="Pursley I."/>
            <person name="Horton D.L."/>
            <person name="Alikhan N.F."/>
            <person name="Baker D."/>
            <person name="Gharbi K."/>
            <person name="Hall N."/>
            <person name="Watson M."/>
            <person name="Adriaenssens E.M."/>
            <person name="Foster-Nyarko E."/>
            <person name="Jarju S."/>
            <person name="Secka A."/>
            <person name="Antonio M."/>
            <person name="Oren A."/>
            <person name="Chaudhuri R.R."/>
            <person name="La Ragione R."/>
            <person name="Hildebrand F."/>
            <person name="Pallen M.J."/>
        </authorList>
    </citation>
    <scope>NUCLEOTIDE SEQUENCE</scope>
    <source>
        <strain evidence="2">ChiSjej3B21-11622</strain>
    </source>
</reference>
<dbReference type="SUPFAM" id="SSF53335">
    <property type="entry name" value="S-adenosyl-L-methionine-dependent methyltransferases"/>
    <property type="match status" value="1"/>
</dbReference>
<proteinExistence type="predicted"/>
<evidence type="ECO:0000259" key="1">
    <source>
        <dbReference type="Pfam" id="PF08241"/>
    </source>
</evidence>
<dbReference type="EMBL" id="DVFT01000051">
    <property type="protein sequence ID" value="HIQ95644.1"/>
    <property type="molecule type" value="Genomic_DNA"/>
</dbReference>
<dbReference type="GO" id="GO:0008757">
    <property type="term" value="F:S-adenosylmethionine-dependent methyltransferase activity"/>
    <property type="evidence" value="ECO:0007669"/>
    <property type="project" value="InterPro"/>
</dbReference>
<dbReference type="GO" id="GO:0032259">
    <property type="term" value="P:methylation"/>
    <property type="evidence" value="ECO:0007669"/>
    <property type="project" value="UniProtKB-KW"/>
</dbReference>
<dbReference type="PANTHER" id="PTHR43861">
    <property type="entry name" value="TRANS-ACONITATE 2-METHYLTRANSFERASE-RELATED"/>
    <property type="match status" value="1"/>
</dbReference>
<feature type="domain" description="Methyltransferase type 11" evidence="1">
    <location>
        <begin position="41"/>
        <end position="131"/>
    </location>
</feature>
<evidence type="ECO:0000313" key="3">
    <source>
        <dbReference type="Proteomes" id="UP000886886"/>
    </source>
</evidence>
<dbReference type="Pfam" id="PF08241">
    <property type="entry name" value="Methyltransf_11"/>
    <property type="match status" value="1"/>
</dbReference>
<keyword evidence="2" id="KW-0489">Methyltransferase</keyword>
<comment type="caution">
    <text evidence="2">The sequence shown here is derived from an EMBL/GenBank/DDBJ whole genome shotgun (WGS) entry which is preliminary data.</text>
</comment>
<gene>
    <name evidence="2" type="ORF">IAB26_03680</name>
</gene>